<dbReference type="CDD" id="cd19067">
    <property type="entry name" value="PfuEndoQ-like"/>
    <property type="match status" value="1"/>
</dbReference>
<proteinExistence type="predicted"/>
<sequence>MQIIADLHLHSRFARAVSKNMTLPEISRFAKIKGIDLVATGDWTHPIWFSEITNELKETNEGIYQLKNSTPTDPKFILSVEISSIYKDKDKTRRIHYLILSPNLKTALMINQALAKRGVNLISDGRPITGLSAHDVAEIALTINEKCLIIPAHIWTPWFSLYGHMSGYDLLTDCYRDLSSQIFAVETGLSSDPAMNWKVDELDSRQILSFSDAHSAVKLGREATVFDLPEVSYPELRNAITSTPGTSSKSRIVHTIEFYPEEGKYHYTGHRNCQITRSPKQTRKQGIICPVCKKELTIGVSSRVETLAKNKIEINSAKDALGLNWISQKGRSSRPPYIMLVPLAEIIAEVMHVGPSTKKVALIYDAMIATFGNEFNVLFKTPISELSKHFEKDLSTAIQKVRSGDISIKPGFDGVFGQVSIYQKQQKPTINQNPLF</sequence>
<protein>
    <recommendedName>
        <fullName evidence="3">DNA helicase UvrD</fullName>
    </recommendedName>
</protein>
<dbReference type="InterPro" id="IPR016195">
    <property type="entry name" value="Pol/histidinol_Pase-like"/>
</dbReference>
<dbReference type="PANTHER" id="PTHR40084:SF1">
    <property type="entry name" value="PHOSPHOTRANSFERASE"/>
    <property type="match status" value="1"/>
</dbReference>
<organism evidence="1 2">
    <name type="scientific">Candidatus Woesebacteria bacterium RIFOXYB1_FULL_38_16</name>
    <dbReference type="NCBI Taxonomy" id="1802538"/>
    <lineage>
        <taxon>Bacteria</taxon>
        <taxon>Candidatus Woeseibacteriota</taxon>
    </lineage>
</organism>
<dbReference type="AlphaFoldDB" id="A0A1F8CSB1"/>
<dbReference type="Gene3D" id="3.20.20.140">
    <property type="entry name" value="Metal-dependent hydrolases"/>
    <property type="match status" value="1"/>
</dbReference>
<evidence type="ECO:0000313" key="2">
    <source>
        <dbReference type="Proteomes" id="UP000178999"/>
    </source>
</evidence>
<gene>
    <name evidence="1" type="ORF">A2382_02780</name>
</gene>
<comment type="caution">
    <text evidence="1">The sequence shown here is derived from an EMBL/GenBank/DDBJ whole genome shotgun (WGS) entry which is preliminary data.</text>
</comment>
<dbReference type="Proteomes" id="UP000178999">
    <property type="component" value="Unassembled WGS sequence"/>
</dbReference>
<evidence type="ECO:0008006" key="3">
    <source>
        <dbReference type="Google" id="ProtNLM"/>
    </source>
</evidence>
<dbReference type="SUPFAM" id="SSF89550">
    <property type="entry name" value="PHP domain-like"/>
    <property type="match status" value="1"/>
</dbReference>
<evidence type="ECO:0000313" key="1">
    <source>
        <dbReference type="EMBL" id="OGM79180.1"/>
    </source>
</evidence>
<reference evidence="1 2" key="1">
    <citation type="journal article" date="2016" name="Nat. Commun.">
        <title>Thousands of microbial genomes shed light on interconnected biogeochemical processes in an aquifer system.</title>
        <authorList>
            <person name="Anantharaman K."/>
            <person name="Brown C.T."/>
            <person name="Hug L.A."/>
            <person name="Sharon I."/>
            <person name="Castelle C.J."/>
            <person name="Probst A.J."/>
            <person name="Thomas B.C."/>
            <person name="Singh A."/>
            <person name="Wilkins M.J."/>
            <person name="Karaoz U."/>
            <person name="Brodie E.L."/>
            <person name="Williams K.H."/>
            <person name="Hubbard S.S."/>
            <person name="Banfield J.F."/>
        </authorList>
    </citation>
    <scope>NUCLEOTIDE SEQUENCE [LARGE SCALE GENOMIC DNA]</scope>
</reference>
<dbReference type="PANTHER" id="PTHR40084">
    <property type="entry name" value="PHOSPHOHYDROLASE, PHP FAMILY"/>
    <property type="match status" value="1"/>
</dbReference>
<name>A0A1F8CSB1_9BACT</name>
<dbReference type="EMBL" id="MGHY01000019">
    <property type="protein sequence ID" value="OGM79180.1"/>
    <property type="molecule type" value="Genomic_DNA"/>
</dbReference>
<accession>A0A1F8CSB1</accession>
<dbReference type="STRING" id="1802538.A2382_02780"/>